<keyword evidence="3" id="KW-1185">Reference proteome</keyword>
<dbReference type="KEGG" id="cts:Ctha_1249"/>
<evidence type="ECO:0000313" key="3">
    <source>
        <dbReference type="Proteomes" id="UP000001208"/>
    </source>
</evidence>
<accession>B3QZ19</accession>
<keyword evidence="1" id="KW-0472">Membrane</keyword>
<feature type="transmembrane region" description="Helical" evidence="1">
    <location>
        <begin position="40"/>
        <end position="62"/>
    </location>
</feature>
<dbReference type="STRING" id="517418.Ctha_1249"/>
<proteinExistence type="predicted"/>
<protein>
    <recommendedName>
        <fullName evidence="4">TPR domain protein</fullName>
    </recommendedName>
</protein>
<name>B3QZ19_CHLT3</name>
<dbReference type="HOGENOM" id="CLU_035715_3_0_10"/>
<dbReference type="OrthoDB" id="9769023at2"/>
<evidence type="ECO:0000313" key="2">
    <source>
        <dbReference type="EMBL" id="ACF13712.1"/>
    </source>
</evidence>
<evidence type="ECO:0000256" key="1">
    <source>
        <dbReference type="SAM" id="Phobius"/>
    </source>
</evidence>
<dbReference type="EMBL" id="CP001100">
    <property type="protein sequence ID" value="ACF13712.1"/>
    <property type="molecule type" value="Genomic_DNA"/>
</dbReference>
<dbReference type="RefSeq" id="WP_012499796.1">
    <property type="nucleotide sequence ID" value="NC_011026.1"/>
</dbReference>
<sequence>MAEHPIDLQHNHFVAIASIAVFLRKNASGYRVPKIHKQTIFLIALFSAMIFSGCAGMNTAFYKTVETNLVAGNYTQAAAQLAKNQSEFGTKSSVLYNLELGLLDHYAGQYDESNQHFFAAEKEMQLLYTKSISQAAVSLLTNDNELPYEGEDFEKVFVNLFLALNYVGMGNLEDALVEARKVDVKLSEYSRRYQGKNVYQKDAFVRYLMGAIYEAEGELNDAYISYVKAYEGYQLYEKQYGTKMPESLADDILRTAYQLDFEDDLEHYEQLFGKTYQPKSLSEGSLFILIYSGQGPIKEEVKISPTIFDRDGMSHTFAMAVPKFKSRELGTRVYQVGLASADGLKRTTAEVGQDVTAIAKKNLQNRLDLIYLKAGGRAVLKFLAVEAAKKKAKKQTSALGGALFGALLDVGYSASEAADVRTWRTLPHQIQVARFRSTPGTYQLIVKNGTRVVGQTTTEIKPNTITFKVFPDVN</sequence>
<reference evidence="2 3" key="1">
    <citation type="submission" date="2008-06" db="EMBL/GenBank/DDBJ databases">
        <title>Complete sequence of Chloroherpeton thalassium ATCC 35110.</title>
        <authorList>
            <consortium name="US DOE Joint Genome Institute"/>
            <person name="Lucas S."/>
            <person name="Copeland A."/>
            <person name="Lapidus A."/>
            <person name="Glavina del Rio T."/>
            <person name="Dalin E."/>
            <person name="Tice H."/>
            <person name="Bruce D."/>
            <person name="Goodwin L."/>
            <person name="Pitluck S."/>
            <person name="Schmutz J."/>
            <person name="Larimer F."/>
            <person name="Land M."/>
            <person name="Hauser L."/>
            <person name="Kyrpides N."/>
            <person name="Mikhailova N."/>
            <person name="Liu Z."/>
            <person name="Li T."/>
            <person name="Zhao F."/>
            <person name="Overmann J."/>
            <person name="Bryant D.A."/>
            <person name="Richardson P."/>
        </authorList>
    </citation>
    <scope>NUCLEOTIDE SEQUENCE [LARGE SCALE GENOMIC DNA]</scope>
    <source>
        <strain evidence="3">ATCC 35110 / GB-78</strain>
    </source>
</reference>
<gene>
    <name evidence="2" type="ordered locus">Ctha_1249</name>
</gene>
<evidence type="ECO:0008006" key="4">
    <source>
        <dbReference type="Google" id="ProtNLM"/>
    </source>
</evidence>
<organism evidence="2 3">
    <name type="scientific">Chloroherpeton thalassium (strain ATCC 35110 / GB-78)</name>
    <dbReference type="NCBI Taxonomy" id="517418"/>
    <lineage>
        <taxon>Bacteria</taxon>
        <taxon>Pseudomonadati</taxon>
        <taxon>Chlorobiota</taxon>
        <taxon>Chlorobiia</taxon>
        <taxon>Chlorobiales</taxon>
        <taxon>Chloroherpetonaceae</taxon>
        <taxon>Chloroherpeton</taxon>
    </lineage>
</organism>
<dbReference type="eggNOG" id="COG3014">
    <property type="taxonomic scope" value="Bacteria"/>
</dbReference>
<keyword evidence="1" id="KW-1133">Transmembrane helix</keyword>
<keyword evidence="1" id="KW-0812">Transmembrane</keyword>
<dbReference type="AlphaFoldDB" id="B3QZ19"/>
<dbReference type="Proteomes" id="UP000001208">
    <property type="component" value="Chromosome"/>
</dbReference>